<keyword evidence="6" id="KW-0175">Coiled coil</keyword>
<dbReference type="GO" id="GO:0000921">
    <property type="term" value="P:septin ring assembly"/>
    <property type="evidence" value="ECO:0007669"/>
    <property type="project" value="TreeGrafter"/>
</dbReference>
<keyword evidence="4" id="KW-0963">Cytoplasm</keyword>
<evidence type="ECO:0000313" key="12">
    <source>
        <dbReference type="EMBL" id="PWV64559.1"/>
    </source>
</evidence>
<reference evidence="12 13" key="1">
    <citation type="submission" date="2018-05" db="EMBL/GenBank/DDBJ databases">
        <title>Genomic Encyclopedia of Type Strains, Phase IV (KMG-IV): sequencing the most valuable type-strain genomes for metagenomic binning, comparative biology and taxonomic classification.</title>
        <authorList>
            <person name="Goeker M."/>
        </authorList>
    </citation>
    <scope>NUCLEOTIDE SEQUENCE [LARGE SCALE GENOMIC DNA]</scope>
    <source>
        <strain evidence="12 13">DSM 23606</strain>
    </source>
</reference>
<comment type="subunit">
    <text evidence="10">Homodimer. Interacts with FtsZ.</text>
</comment>
<dbReference type="AlphaFoldDB" id="A0A317MXY3"/>
<keyword evidence="7" id="KW-0717">Septation</keyword>
<dbReference type="GO" id="GO:0043093">
    <property type="term" value="P:FtsZ-dependent cytokinesis"/>
    <property type="evidence" value="ECO:0007669"/>
    <property type="project" value="TreeGrafter"/>
</dbReference>
<keyword evidence="13" id="KW-1185">Reference proteome</keyword>
<evidence type="ECO:0000256" key="11">
    <source>
        <dbReference type="ARBA" id="ARBA00033158"/>
    </source>
</evidence>
<dbReference type="GO" id="GO:0030428">
    <property type="term" value="C:cell septum"/>
    <property type="evidence" value="ECO:0007669"/>
    <property type="project" value="TreeGrafter"/>
</dbReference>
<dbReference type="GO" id="GO:0032153">
    <property type="term" value="C:cell division site"/>
    <property type="evidence" value="ECO:0007669"/>
    <property type="project" value="TreeGrafter"/>
</dbReference>
<dbReference type="InterPro" id="IPR036192">
    <property type="entry name" value="Cell_div_ZapA-like_sf"/>
</dbReference>
<gene>
    <name evidence="12" type="ORF">C7443_102209</name>
</gene>
<name>A0A317MXY3_9GAMM</name>
<proteinExistence type="inferred from homology"/>
<evidence type="ECO:0000256" key="4">
    <source>
        <dbReference type="ARBA" id="ARBA00022490"/>
    </source>
</evidence>
<dbReference type="EMBL" id="QGTJ01000002">
    <property type="protein sequence ID" value="PWV64559.1"/>
    <property type="molecule type" value="Genomic_DNA"/>
</dbReference>
<dbReference type="InterPro" id="IPR007838">
    <property type="entry name" value="Cell_div_ZapA-like"/>
</dbReference>
<evidence type="ECO:0000256" key="8">
    <source>
        <dbReference type="ARBA" id="ARBA00023306"/>
    </source>
</evidence>
<dbReference type="Gene3D" id="1.20.5.50">
    <property type="match status" value="1"/>
</dbReference>
<dbReference type="InterPro" id="IPR042233">
    <property type="entry name" value="Cell_div_ZapA_N"/>
</dbReference>
<evidence type="ECO:0000256" key="3">
    <source>
        <dbReference type="ARBA" id="ARBA00015195"/>
    </source>
</evidence>
<protein>
    <recommendedName>
        <fullName evidence="3">Cell division protein ZapA</fullName>
    </recommendedName>
    <alternativeName>
        <fullName evidence="11">Z ring-associated protein ZapA</fullName>
    </alternativeName>
</protein>
<dbReference type="PANTHER" id="PTHR34981:SF1">
    <property type="entry name" value="CELL DIVISION PROTEIN ZAPA"/>
    <property type="match status" value="1"/>
</dbReference>
<dbReference type="Gene3D" id="3.30.160.880">
    <property type="entry name" value="Cell division protein ZapA protomer, N-terminal domain"/>
    <property type="match status" value="1"/>
</dbReference>
<evidence type="ECO:0000256" key="2">
    <source>
        <dbReference type="ARBA" id="ARBA00010074"/>
    </source>
</evidence>
<organism evidence="12 13">
    <name type="scientific">Plasticicumulans acidivorans</name>
    <dbReference type="NCBI Taxonomy" id="886464"/>
    <lineage>
        <taxon>Bacteria</taxon>
        <taxon>Pseudomonadati</taxon>
        <taxon>Pseudomonadota</taxon>
        <taxon>Gammaproteobacteria</taxon>
        <taxon>Candidatus Competibacteraceae</taxon>
        <taxon>Plasticicumulans</taxon>
    </lineage>
</organism>
<evidence type="ECO:0000256" key="10">
    <source>
        <dbReference type="ARBA" id="ARBA00026068"/>
    </source>
</evidence>
<evidence type="ECO:0000256" key="7">
    <source>
        <dbReference type="ARBA" id="ARBA00023210"/>
    </source>
</evidence>
<keyword evidence="5 12" id="KW-0132">Cell division</keyword>
<keyword evidence="8" id="KW-0131">Cell cycle</keyword>
<evidence type="ECO:0000256" key="1">
    <source>
        <dbReference type="ARBA" id="ARBA00004496"/>
    </source>
</evidence>
<dbReference type="PANTHER" id="PTHR34981">
    <property type="entry name" value="CELL DIVISION PROTEIN ZAPA"/>
    <property type="match status" value="1"/>
</dbReference>
<dbReference type="Proteomes" id="UP000246569">
    <property type="component" value="Unassembled WGS sequence"/>
</dbReference>
<accession>A0A317MXY3</accession>
<comment type="subcellular location">
    <subcellularLocation>
        <location evidence="1">Cytoplasm</location>
    </subcellularLocation>
</comment>
<evidence type="ECO:0000256" key="5">
    <source>
        <dbReference type="ARBA" id="ARBA00022618"/>
    </source>
</evidence>
<dbReference type="OrthoDB" id="5772359at2"/>
<dbReference type="SUPFAM" id="SSF102829">
    <property type="entry name" value="Cell division protein ZapA-like"/>
    <property type="match status" value="1"/>
</dbReference>
<comment type="function">
    <text evidence="9">Activator of cell division through the inhibition of FtsZ GTPase activity, therefore promoting FtsZ assembly into bundles of protofilaments necessary for the formation of the division Z ring. It is recruited early at mid-cell but it is not essential for cell division.</text>
</comment>
<dbReference type="RefSeq" id="WP_110017213.1">
    <property type="nucleotide sequence ID" value="NZ_QGTJ01000002.1"/>
</dbReference>
<dbReference type="Pfam" id="PF05164">
    <property type="entry name" value="ZapA"/>
    <property type="match status" value="1"/>
</dbReference>
<evidence type="ECO:0000256" key="9">
    <source>
        <dbReference type="ARBA" id="ARBA00024910"/>
    </source>
</evidence>
<dbReference type="GO" id="GO:0000917">
    <property type="term" value="P:division septum assembly"/>
    <property type="evidence" value="ECO:0007669"/>
    <property type="project" value="UniProtKB-KW"/>
</dbReference>
<comment type="caution">
    <text evidence="12">The sequence shown here is derived from an EMBL/GenBank/DDBJ whole genome shotgun (WGS) entry which is preliminary data.</text>
</comment>
<dbReference type="GO" id="GO:0005829">
    <property type="term" value="C:cytosol"/>
    <property type="evidence" value="ECO:0007669"/>
    <property type="project" value="TreeGrafter"/>
</dbReference>
<evidence type="ECO:0000256" key="6">
    <source>
        <dbReference type="ARBA" id="ARBA00023054"/>
    </source>
</evidence>
<comment type="similarity">
    <text evidence="2">Belongs to the ZapA family. Type 1 subfamily.</text>
</comment>
<evidence type="ECO:0000313" key="13">
    <source>
        <dbReference type="Proteomes" id="UP000246569"/>
    </source>
</evidence>
<sequence>MSASNQLITVRIMDGEYKVACPPEEIDDLQRAAAFLNERLGEVRASGRISGPERIAVMAGLNLAYELLKISREANAERELTRTQAERLLRLVDASLSKITEQPL</sequence>